<proteinExistence type="predicted"/>
<keyword evidence="3" id="KW-1185">Reference proteome</keyword>
<accession>A0AAN8TPN9</accession>
<comment type="caution">
    <text evidence="2">The sequence shown here is derived from an EMBL/GenBank/DDBJ whole genome shotgun (WGS) entry which is preliminary data.</text>
</comment>
<evidence type="ECO:0000313" key="3">
    <source>
        <dbReference type="Proteomes" id="UP001371456"/>
    </source>
</evidence>
<dbReference type="Proteomes" id="UP001371456">
    <property type="component" value="Unassembled WGS sequence"/>
</dbReference>
<dbReference type="AlphaFoldDB" id="A0AAN8TPN9"/>
<feature type="region of interest" description="Disordered" evidence="1">
    <location>
        <begin position="74"/>
        <end position="98"/>
    </location>
</feature>
<organism evidence="2 3">
    <name type="scientific">Solanum bulbocastanum</name>
    <name type="common">Wild potato</name>
    <dbReference type="NCBI Taxonomy" id="147425"/>
    <lineage>
        <taxon>Eukaryota</taxon>
        <taxon>Viridiplantae</taxon>
        <taxon>Streptophyta</taxon>
        <taxon>Embryophyta</taxon>
        <taxon>Tracheophyta</taxon>
        <taxon>Spermatophyta</taxon>
        <taxon>Magnoliopsida</taxon>
        <taxon>eudicotyledons</taxon>
        <taxon>Gunneridae</taxon>
        <taxon>Pentapetalae</taxon>
        <taxon>asterids</taxon>
        <taxon>lamiids</taxon>
        <taxon>Solanales</taxon>
        <taxon>Solanaceae</taxon>
        <taxon>Solanoideae</taxon>
        <taxon>Solaneae</taxon>
        <taxon>Solanum</taxon>
    </lineage>
</organism>
<gene>
    <name evidence="2" type="ORF">RDI58_010651</name>
</gene>
<name>A0AAN8TPN9_SOLBU</name>
<reference evidence="2 3" key="1">
    <citation type="submission" date="2024-02" db="EMBL/GenBank/DDBJ databases">
        <title>de novo genome assembly of Solanum bulbocastanum strain 11H21.</title>
        <authorList>
            <person name="Hosaka A.J."/>
        </authorList>
    </citation>
    <scope>NUCLEOTIDE SEQUENCE [LARGE SCALE GENOMIC DNA]</scope>
    <source>
        <tissue evidence="2">Young leaves</tissue>
    </source>
</reference>
<evidence type="ECO:0000313" key="2">
    <source>
        <dbReference type="EMBL" id="KAK6791570.1"/>
    </source>
</evidence>
<feature type="compositionally biased region" description="Basic and acidic residues" evidence="1">
    <location>
        <begin position="84"/>
        <end position="98"/>
    </location>
</feature>
<dbReference type="EMBL" id="JBANQN010000004">
    <property type="protein sequence ID" value="KAK6791570.1"/>
    <property type="molecule type" value="Genomic_DNA"/>
</dbReference>
<evidence type="ECO:0000256" key="1">
    <source>
        <dbReference type="SAM" id="MobiDB-lite"/>
    </source>
</evidence>
<sequence length="135" mass="15282">MYEAWMSGQAPPSSIRDYLTTNMSPPIQVSTNDPIYPAEFGPYANTSNIAGTSMARPLSMPMMNNPLFMPTTPTSSAPQYIMEPKSHNDPPPKFQYDRDYTPELTFKIRGSYSILISIVPSLKLKKLLRMRNMKK</sequence>
<protein>
    <submittedName>
        <fullName evidence="2">Uncharacterized protein</fullName>
    </submittedName>
</protein>